<sequence length="92" mass="10148">MLIQGIAPIEFQAAKVITRRHILEHVWGPGNIHEKFPEGVRPPLLRNKEKGLSRREARAGATPKCPLLKSYLHAIGAALMTPAMHAATHPMT</sequence>
<dbReference type="AlphaFoldDB" id="A0AAV4H2L7"/>
<reference evidence="1 2" key="1">
    <citation type="journal article" date="2021" name="Elife">
        <title>Chloroplast acquisition without the gene transfer in kleptoplastic sea slugs, Plakobranchus ocellatus.</title>
        <authorList>
            <person name="Maeda T."/>
            <person name="Takahashi S."/>
            <person name="Yoshida T."/>
            <person name="Shimamura S."/>
            <person name="Takaki Y."/>
            <person name="Nagai Y."/>
            <person name="Toyoda A."/>
            <person name="Suzuki Y."/>
            <person name="Arimoto A."/>
            <person name="Ishii H."/>
            <person name="Satoh N."/>
            <person name="Nishiyama T."/>
            <person name="Hasebe M."/>
            <person name="Maruyama T."/>
            <person name="Minagawa J."/>
            <person name="Obokata J."/>
            <person name="Shigenobu S."/>
        </authorList>
    </citation>
    <scope>NUCLEOTIDE SEQUENCE [LARGE SCALE GENOMIC DNA]</scope>
</reference>
<evidence type="ECO:0000313" key="1">
    <source>
        <dbReference type="EMBL" id="GFR91779.1"/>
    </source>
</evidence>
<protein>
    <submittedName>
        <fullName evidence="1">Uncharacterized protein</fullName>
    </submittedName>
</protein>
<organism evidence="1 2">
    <name type="scientific">Elysia marginata</name>
    <dbReference type="NCBI Taxonomy" id="1093978"/>
    <lineage>
        <taxon>Eukaryota</taxon>
        <taxon>Metazoa</taxon>
        <taxon>Spiralia</taxon>
        <taxon>Lophotrochozoa</taxon>
        <taxon>Mollusca</taxon>
        <taxon>Gastropoda</taxon>
        <taxon>Heterobranchia</taxon>
        <taxon>Euthyneura</taxon>
        <taxon>Panpulmonata</taxon>
        <taxon>Sacoglossa</taxon>
        <taxon>Placobranchoidea</taxon>
        <taxon>Plakobranchidae</taxon>
        <taxon>Elysia</taxon>
    </lineage>
</organism>
<comment type="caution">
    <text evidence="1">The sequence shown here is derived from an EMBL/GenBank/DDBJ whole genome shotgun (WGS) entry which is preliminary data.</text>
</comment>
<accession>A0AAV4H2L7</accession>
<keyword evidence="2" id="KW-1185">Reference proteome</keyword>
<dbReference type="Proteomes" id="UP000762676">
    <property type="component" value="Unassembled WGS sequence"/>
</dbReference>
<evidence type="ECO:0000313" key="2">
    <source>
        <dbReference type="Proteomes" id="UP000762676"/>
    </source>
</evidence>
<name>A0AAV4H2L7_9GAST</name>
<proteinExistence type="predicted"/>
<gene>
    <name evidence="1" type="ORF">ElyMa_006184000</name>
</gene>
<dbReference type="EMBL" id="BMAT01012409">
    <property type="protein sequence ID" value="GFR91779.1"/>
    <property type="molecule type" value="Genomic_DNA"/>
</dbReference>